<dbReference type="eggNOG" id="ENOG502QTTN">
    <property type="taxonomic scope" value="Eukaryota"/>
</dbReference>
<evidence type="ECO:0000313" key="4">
    <source>
        <dbReference type="Proteomes" id="UP000011115"/>
    </source>
</evidence>
<dbReference type="InterPro" id="IPR011990">
    <property type="entry name" value="TPR-like_helical_dom_sf"/>
</dbReference>
<dbReference type="PANTHER" id="PTHR26312:SF172">
    <property type="entry name" value="O-LINKED N-ACETYLGLUCOSAMINE TRANSFERASE, OGT"/>
    <property type="match status" value="1"/>
</dbReference>
<dbReference type="Proteomes" id="UP000011115">
    <property type="component" value="Unassembled WGS sequence"/>
</dbReference>
<organism evidence="3 4">
    <name type="scientific">Solanum tuberosum</name>
    <name type="common">Potato</name>
    <dbReference type="NCBI Taxonomy" id="4113"/>
    <lineage>
        <taxon>Eukaryota</taxon>
        <taxon>Viridiplantae</taxon>
        <taxon>Streptophyta</taxon>
        <taxon>Embryophyta</taxon>
        <taxon>Tracheophyta</taxon>
        <taxon>Spermatophyta</taxon>
        <taxon>Magnoliopsida</taxon>
        <taxon>eudicotyledons</taxon>
        <taxon>Gunneridae</taxon>
        <taxon>Pentapetalae</taxon>
        <taxon>asterids</taxon>
        <taxon>lamiids</taxon>
        <taxon>Solanales</taxon>
        <taxon>Solanaceae</taxon>
        <taxon>Solanoideae</taxon>
        <taxon>Solaneae</taxon>
        <taxon>Solanum</taxon>
    </lineage>
</organism>
<protein>
    <submittedName>
        <fullName evidence="3">O-linked n-acetylglucosamine transferase, ogt</fullName>
    </submittedName>
</protein>
<dbReference type="GO" id="GO:0006396">
    <property type="term" value="P:RNA processing"/>
    <property type="evidence" value="ECO:0007669"/>
    <property type="project" value="InterPro"/>
</dbReference>
<dbReference type="Gramene" id="PGSC0003DMT400035002">
    <property type="protein sequence ID" value="PGSC0003DMT400035002"/>
    <property type="gene ID" value="PGSC0003DMG400013458"/>
</dbReference>
<dbReference type="Gene3D" id="1.25.40.10">
    <property type="entry name" value="Tetratricopeptide repeat domain"/>
    <property type="match status" value="2"/>
</dbReference>
<evidence type="ECO:0000259" key="2">
    <source>
        <dbReference type="Pfam" id="PF25474"/>
    </source>
</evidence>
<feature type="region of interest" description="Disordered" evidence="1">
    <location>
        <begin position="50"/>
        <end position="72"/>
    </location>
</feature>
<feature type="domain" description="TmcB/TmcC TPR repeats" evidence="2">
    <location>
        <begin position="574"/>
        <end position="618"/>
    </location>
</feature>
<dbReference type="InParanoid" id="M1B1N2"/>
<feature type="compositionally biased region" description="Polar residues" evidence="1">
    <location>
        <begin position="54"/>
        <end position="67"/>
    </location>
</feature>
<dbReference type="OMA" id="PRSCHNQ"/>
<sequence length="708" mass="79928">MLLRSSSTPVSQTILVESKKSDFDNTSADHKNVGKVSFHSASHLCSFSCNSSSDHQLSPRKSNNNLGRKTPRRVQSEGNLKAFVSKCDLDDVYRKGLVSKCDLDEVWLVSESDLDEVYRKGLVSKCDLDEVWLVSKCDLDEVYRKGLVSKCDLDEVYKKGLVSKCDLDEVYKKGLVSKCDLDEVYKKGLVSKCDLDEVYKKGLVSKCDLDEVYKKGLVSKCDLDEVYKKGLVSKCDLDEVYKKGLVSKCDLDEVYKKGLVSKCDLDEVYRSKVLPRSCHNQETNIILQTELSFSVYNDEDFEEMINDGKLVRAVTIGNEIEDLVGDDFSFGKCIMGLIKEDDDNEDCDEKEDKESEERNEPVCPMYLAAGYGIDVSGMNHSGDIKSLTMGGLMRAGSGADIVPLNFDEIGDVEAHYKSLLEEYPFNPLVLRNYAQLLQSKGDLSGAEEYYFQATLLDPQDGDILSQYATLVWQLHHDKDRALSYFEHATHVDPENSYVLAAYANFLWEINYDDNEHDAGTHLDETKEIEEVATSHNMDFEQDNRQASPLLNLAAGFGIGNCGFSGGMTLNELIAAEDYYKSMIQENPNNPLVLRNYAQFLDQCKGDLRGAEEYYSRAVLTDASDGEIISQYANFIWHLHHDQNKASSYFKRAVQASPGNCDVLASYARFLWETEEDEDEDEDKDKDEDSDNHKYRFQYFHGVVATSNA</sequence>
<keyword evidence="4" id="KW-1185">Reference proteome</keyword>
<dbReference type="SMART" id="SM00386">
    <property type="entry name" value="HAT"/>
    <property type="match status" value="5"/>
</dbReference>
<dbReference type="PANTHER" id="PTHR26312">
    <property type="entry name" value="TETRATRICOPEPTIDE REPEAT PROTEIN 5"/>
    <property type="match status" value="1"/>
</dbReference>
<evidence type="ECO:0000313" key="3">
    <source>
        <dbReference type="EnsemblPlants" id="PGSC0003DMT400035002"/>
    </source>
</evidence>
<dbReference type="PaxDb" id="4113-PGSC0003DMT400035002"/>
<reference evidence="4" key="1">
    <citation type="journal article" date="2011" name="Nature">
        <title>Genome sequence and analysis of the tuber crop potato.</title>
        <authorList>
            <consortium name="The Potato Genome Sequencing Consortium"/>
        </authorList>
    </citation>
    <scope>NUCLEOTIDE SEQUENCE [LARGE SCALE GENOMIC DNA]</scope>
    <source>
        <strain evidence="4">cv. DM1-3 516 R44</strain>
    </source>
</reference>
<dbReference type="InterPro" id="IPR003107">
    <property type="entry name" value="HAT"/>
</dbReference>
<evidence type="ECO:0000256" key="1">
    <source>
        <dbReference type="SAM" id="MobiDB-lite"/>
    </source>
</evidence>
<reference evidence="3" key="2">
    <citation type="submission" date="2015-06" db="UniProtKB">
        <authorList>
            <consortium name="EnsemblPlants"/>
        </authorList>
    </citation>
    <scope>IDENTIFICATION</scope>
    <source>
        <strain evidence="3">DM1-3 516 R44</strain>
    </source>
</reference>
<dbReference type="SUPFAM" id="SSF48452">
    <property type="entry name" value="TPR-like"/>
    <property type="match status" value="1"/>
</dbReference>
<dbReference type="EnsemblPlants" id="PGSC0003DMT400035002">
    <property type="protein sequence ID" value="PGSC0003DMT400035002"/>
    <property type="gene ID" value="PGSC0003DMG400013458"/>
</dbReference>
<dbReference type="InterPro" id="IPR057352">
    <property type="entry name" value="TPR_TmcB/C"/>
</dbReference>
<dbReference type="AlphaFoldDB" id="M1B1N2"/>
<accession>M1B1N2</accession>
<dbReference type="Pfam" id="PF25474">
    <property type="entry name" value="TPR_TmcB"/>
    <property type="match status" value="1"/>
</dbReference>
<name>M1B1N2_SOLTU</name>
<dbReference type="HOGENOM" id="CLU_024164_2_0_1"/>
<proteinExistence type="predicted"/>